<dbReference type="STRING" id="880073.Cabys_3841"/>
<dbReference type="PIRSF" id="PIRSF018427">
    <property type="entry name" value="Isopntndiph_ism"/>
    <property type="match status" value="1"/>
</dbReference>
<evidence type="ECO:0000256" key="11">
    <source>
        <dbReference type="PIRSR" id="PIRSR018427-1"/>
    </source>
</evidence>
<keyword evidence="6" id="KW-0460">Magnesium</keyword>
<proteinExistence type="inferred from homology"/>
<dbReference type="EC" id="5.3.3.2" evidence="3 10"/>
<sequence length="189" mass="22221">MNDQIVSFDDEKLILVDENDNVLGYETKDVCHNGDGLLHRAFSIFIFNSQGELLLQQRSQDKRLWGLFWSNTCCSHPRKGETYEEATRRRLQEELGLAAPLKFLFKFQYQARFKDVGSENELCAVYVGKTDEPPAVNPNEIAAIRYISPEDLEKEMQAHPAQFTPWFKMEWERIRREFWPEIKKMISAR</sequence>
<dbReference type="InterPro" id="IPR056375">
    <property type="entry name" value="Idi_bact"/>
</dbReference>
<evidence type="ECO:0000256" key="6">
    <source>
        <dbReference type="ARBA" id="ARBA00022842"/>
    </source>
</evidence>
<dbReference type="PANTHER" id="PTHR10885">
    <property type="entry name" value="ISOPENTENYL-DIPHOSPHATE DELTA-ISOMERASE"/>
    <property type="match status" value="1"/>
</dbReference>
<evidence type="ECO:0000256" key="5">
    <source>
        <dbReference type="ARBA" id="ARBA00022723"/>
    </source>
</evidence>
<evidence type="ECO:0000256" key="7">
    <source>
        <dbReference type="ARBA" id="ARBA00023211"/>
    </source>
</evidence>
<dbReference type="NCBIfam" id="TIGR02150">
    <property type="entry name" value="IPP_isom_1"/>
    <property type="match status" value="1"/>
</dbReference>
<comment type="pathway">
    <text evidence="1">Isoprenoid biosynthesis; dimethylallyl diphosphate biosynthesis; dimethylallyl diphosphate from isopentenyl diphosphate: step 1/1.</text>
</comment>
<dbReference type="PaxDb" id="880073-Calab_1282"/>
<comment type="similarity">
    <text evidence="2">Belongs to the IPP isomerase type 1 family.</text>
</comment>
<dbReference type="GO" id="GO:0050992">
    <property type="term" value="P:dimethylallyl diphosphate biosynthetic process"/>
    <property type="evidence" value="ECO:0007669"/>
    <property type="project" value="UniProtKB-UniPathway"/>
</dbReference>
<dbReference type="InterPro" id="IPR011876">
    <property type="entry name" value="IsopentenylPP_isomerase_typ1"/>
</dbReference>
<dbReference type="NCBIfam" id="NF002995">
    <property type="entry name" value="PRK03759.1"/>
    <property type="match status" value="1"/>
</dbReference>
<evidence type="ECO:0000256" key="1">
    <source>
        <dbReference type="ARBA" id="ARBA00004826"/>
    </source>
</evidence>
<keyword evidence="7" id="KW-0464">Manganese</keyword>
<keyword evidence="8" id="KW-0414">Isoprene biosynthesis</keyword>
<dbReference type="RefSeq" id="WP_006927972.1">
    <property type="nucleotide sequence ID" value="NZ_CM001402.1"/>
</dbReference>
<dbReference type="Proteomes" id="UP000004671">
    <property type="component" value="Chromosome"/>
</dbReference>
<dbReference type="GO" id="GO:0008299">
    <property type="term" value="P:isoprenoid biosynthetic process"/>
    <property type="evidence" value="ECO:0007669"/>
    <property type="project" value="UniProtKB-UniRule"/>
</dbReference>
<keyword evidence="4" id="KW-0963">Cytoplasm</keyword>
<dbReference type="CDD" id="cd02885">
    <property type="entry name" value="NUDIX_IPP_Isomerase"/>
    <property type="match status" value="1"/>
</dbReference>
<evidence type="ECO:0000256" key="3">
    <source>
        <dbReference type="ARBA" id="ARBA00012057"/>
    </source>
</evidence>
<dbReference type="SUPFAM" id="SSF55811">
    <property type="entry name" value="Nudix"/>
    <property type="match status" value="1"/>
</dbReference>
<evidence type="ECO:0000259" key="12">
    <source>
        <dbReference type="PROSITE" id="PS51462"/>
    </source>
</evidence>
<gene>
    <name evidence="13" type="ORF">Cabys_3841</name>
    <name evidence="14" type="ORF">Calab_1282</name>
</gene>
<dbReference type="InParanoid" id="H1XYN8"/>
<dbReference type="AlphaFoldDB" id="H1XYN8"/>
<evidence type="ECO:0000313" key="15">
    <source>
        <dbReference type="Proteomes" id="UP000004671"/>
    </source>
</evidence>
<feature type="active site" evidence="11">
    <location>
        <position position="121"/>
    </location>
</feature>
<dbReference type="UniPathway" id="UPA00059">
    <property type="reaction ID" value="UER00104"/>
</dbReference>
<protein>
    <recommendedName>
        <fullName evidence="3 10">Isopentenyl-diphosphate delta-isomerase</fullName>
        <ecNumber evidence="3 10">5.3.3.2</ecNumber>
    </recommendedName>
</protein>
<reference evidence="13 16" key="2">
    <citation type="submission" date="2016-11" db="EMBL/GenBank/DDBJ databases">
        <title>Genomic analysis of Caldithrix abyssi and proposal of a novel bacterial phylum Caldithrichaeota.</title>
        <authorList>
            <person name="Kublanov I."/>
            <person name="Sigalova O."/>
            <person name="Gavrilov S."/>
            <person name="Lebedinsky A."/>
            <person name="Ivanova N."/>
            <person name="Daum C."/>
            <person name="Reddy T."/>
            <person name="Klenk H.P."/>
            <person name="Goker M."/>
            <person name="Reva O."/>
            <person name="Miroshnichenko M."/>
            <person name="Kyprides N."/>
            <person name="Woyke T."/>
            <person name="Gelfand M."/>
        </authorList>
    </citation>
    <scope>NUCLEOTIDE SEQUENCE [LARGE SCALE GENOMIC DNA]</scope>
    <source>
        <strain evidence="13 16">LF13</strain>
    </source>
</reference>
<name>H1XYN8_CALAY</name>
<evidence type="ECO:0000256" key="10">
    <source>
        <dbReference type="NCBIfam" id="TIGR02150"/>
    </source>
</evidence>
<dbReference type="PANTHER" id="PTHR10885:SF0">
    <property type="entry name" value="ISOPENTENYL-DIPHOSPHATE DELTA-ISOMERASE"/>
    <property type="match status" value="1"/>
</dbReference>
<keyword evidence="15" id="KW-1185">Reference proteome</keyword>
<dbReference type="Pfam" id="PF00293">
    <property type="entry name" value="NUDIX"/>
    <property type="match status" value="1"/>
</dbReference>
<feature type="active site" evidence="11">
    <location>
        <position position="74"/>
    </location>
</feature>
<reference evidence="14 15" key="1">
    <citation type="submission" date="2011-09" db="EMBL/GenBank/DDBJ databases">
        <title>The permanent draft genome of Caldithrix abyssi DSM 13497.</title>
        <authorList>
            <consortium name="US DOE Joint Genome Institute (JGI-PGF)"/>
            <person name="Lucas S."/>
            <person name="Han J."/>
            <person name="Lapidus A."/>
            <person name="Bruce D."/>
            <person name="Goodwin L."/>
            <person name="Pitluck S."/>
            <person name="Peters L."/>
            <person name="Kyrpides N."/>
            <person name="Mavromatis K."/>
            <person name="Ivanova N."/>
            <person name="Mikhailova N."/>
            <person name="Chertkov O."/>
            <person name="Detter J.C."/>
            <person name="Tapia R."/>
            <person name="Han C."/>
            <person name="Land M."/>
            <person name="Hauser L."/>
            <person name="Markowitz V."/>
            <person name="Cheng J.-F."/>
            <person name="Hugenholtz P."/>
            <person name="Woyke T."/>
            <person name="Wu D."/>
            <person name="Spring S."/>
            <person name="Brambilla E."/>
            <person name="Klenk H.-P."/>
            <person name="Eisen J.A."/>
        </authorList>
    </citation>
    <scope>NUCLEOTIDE SEQUENCE [LARGE SCALE GENOMIC DNA]</scope>
    <source>
        <strain evidence="14 15">DSM 13497</strain>
    </source>
</reference>
<dbReference type="InterPro" id="IPR000086">
    <property type="entry name" value="NUDIX_hydrolase_dom"/>
</dbReference>
<organism evidence="14 15">
    <name type="scientific">Caldithrix abyssi DSM 13497</name>
    <dbReference type="NCBI Taxonomy" id="880073"/>
    <lineage>
        <taxon>Bacteria</taxon>
        <taxon>Pseudomonadati</taxon>
        <taxon>Calditrichota</taxon>
        <taxon>Calditrichia</taxon>
        <taxon>Calditrichales</taxon>
        <taxon>Calditrichaceae</taxon>
        <taxon>Caldithrix</taxon>
    </lineage>
</organism>
<dbReference type="PROSITE" id="PS51462">
    <property type="entry name" value="NUDIX"/>
    <property type="match status" value="1"/>
</dbReference>
<accession>H1XYN8</accession>
<evidence type="ECO:0000256" key="9">
    <source>
        <dbReference type="ARBA" id="ARBA00023235"/>
    </source>
</evidence>
<feature type="domain" description="Nudix hydrolase" evidence="12">
    <location>
        <begin position="37"/>
        <end position="169"/>
    </location>
</feature>
<dbReference type="Gene3D" id="3.90.79.10">
    <property type="entry name" value="Nucleoside Triphosphate Pyrophosphohydrolase"/>
    <property type="match status" value="1"/>
</dbReference>
<dbReference type="GO" id="GO:0004452">
    <property type="term" value="F:isopentenyl-diphosphate delta-isomerase activity"/>
    <property type="evidence" value="ECO:0007669"/>
    <property type="project" value="UniProtKB-UniRule"/>
</dbReference>
<evidence type="ECO:0000313" key="14">
    <source>
        <dbReference type="EMBL" id="EHO40907.1"/>
    </source>
</evidence>
<evidence type="ECO:0000313" key="13">
    <source>
        <dbReference type="EMBL" id="APF20586.1"/>
    </source>
</evidence>
<dbReference type="HOGENOM" id="CLU_060552_2_1_0"/>
<dbReference type="Proteomes" id="UP000183868">
    <property type="component" value="Chromosome"/>
</dbReference>
<dbReference type="eggNOG" id="COG1443">
    <property type="taxonomic scope" value="Bacteria"/>
</dbReference>
<dbReference type="KEGG" id="caby:Cabys_3841"/>
<dbReference type="EMBL" id="CP018099">
    <property type="protein sequence ID" value="APF20586.1"/>
    <property type="molecule type" value="Genomic_DNA"/>
</dbReference>
<evidence type="ECO:0000256" key="4">
    <source>
        <dbReference type="ARBA" id="ARBA00022490"/>
    </source>
</evidence>
<dbReference type="EMBL" id="CM001402">
    <property type="protein sequence ID" value="EHO40907.1"/>
    <property type="molecule type" value="Genomic_DNA"/>
</dbReference>
<dbReference type="FunCoup" id="H1XYN8">
    <property type="interactions" value="288"/>
</dbReference>
<dbReference type="GO" id="GO:0046872">
    <property type="term" value="F:metal ion binding"/>
    <property type="evidence" value="ECO:0007669"/>
    <property type="project" value="UniProtKB-KW"/>
</dbReference>
<dbReference type="InterPro" id="IPR015797">
    <property type="entry name" value="NUDIX_hydrolase-like_dom_sf"/>
</dbReference>
<evidence type="ECO:0000313" key="16">
    <source>
        <dbReference type="Proteomes" id="UP000183868"/>
    </source>
</evidence>
<evidence type="ECO:0000256" key="8">
    <source>
        <dbReference type="ARBA" id="ARBA00023229"/>
    </source>
</evidence>
<dbReference type="HAMAP" id="MF_00202">
    <property type="entry name" value="Idi"/>
    <property type="match status" value="1"/>
</dbReference>
<keyword evidence="5" id="KW-0479">Metal-binding</keyword>
<evidence type="ECO:0000256" key="2">
    <source>
        <dbReference type="ARBA" id="ARBA00007579"/>
    </source>
</evidence>
<keyword evidence="9 14" id="KW-0413">Isomerase</keyword>